<gene>
    <name evidence="1" type="ORF">E2C01_049332</name>
</gene>
<organism evidence="1 2">
    <name type="scientific">Portunus trituberculatus</name>
    <name type="common">Swimming crab</name>
    <name type="synonym">Neptunus trituberculatus</name>
    <dbReference type="NCBI Taxonomy" id="210409"/>
    <lineage>
        <taxon>Eukaryota</taxon>
        <taxon>Metazoa</taxon>
        <taxon>Ecdysozoa</taxon>
        <taxon>Arthropoda</taxon>
        <taxon>Crustacea</taxon>
        <taxon>Multicrustacea</taxon>
        <taxon>Malacostraca</taxon>
        <taxon>Eumalacostraca</taxon>
        <taxon>Eucarida</taxon>
        <taxon>Decapoda</taxon>
        <taxon>Pleocyemata</taxon>
        <taxon>Brachyura</taxon>
        <taxon>Eubrachyura</taxon>
        <taxon>Portunoidea</taxon>
        <taxon>Portunidae</taxon>
        <taxon>Portuninae</taxon>
        <taxon>Portunus</taxon>
    </lineage>
</organism>
<sequence>MFLRLVITVRINCKSLNNFNLFSTGTHFYLEICVRLDNFIDIRSMGFRRLMATIFTILIPHMSF</sequence>
<protein>
    <submittedName>
        <fullName evidence="1">Uncharacterized protein</fullName>
    </submittedName>
</protein>
<proteinExistence type="predicted"/>
<accession>A0A5B7GDL0</accession>
<evidence type="ECO:0000313" key="1">
    <source>
        <dbReference type="EMBL" id="MPC55397.1"/>
    </source>
</evidence>
<dbReference type="EMBL" id="VSRR010013138">
    <property type="protein sequence ID" value="MPC55397.1"/>
    <property type="molecule type" value="Genomic_DNA"/>
</dbReference>
<evidence type="ECO:0000313" key="2">
    <source>
        <dbReference type="Proteomes" id="UP000324222"/>
    </source>
</evidence>
<dbReference type="Proteomes" id="UP000324222">
    <property type="component" value="Unassembled WGS sequence"/>
</dbReference>
<name>A0A5B7GDL0_PORTR</name>
<comment type="caution">
    <text evidence="1">The sequence shown here is derived from an EMBL/GenBank/DDBJ whole genome shotgun (WGS) entry which is preliminary data.</text>
</comment>
<reference evidence="1 2" key="1">
    <citation type="submission" date="2019-05" db="EMBL/GenBank/DDBJ databases">
        <title>Another draft genome of Portunus trituberculatus and its Hox gene families provides insights of decapod evolution.</title>
        <authorList>
            <person name="Jeong J.-H."/>
            <person name="Song I."/>
            <person name="Kim S."/>
            <person name="Choi T."/>
            <person name="Kim D."/>
            <person name="Ryu S."/>
            <person name="Kim W."/>
        </authorList>
    </citation>
    <scope>NUCLEOTIDE SEQUENCE [LARGE SCALE GENOMIC DNA]</scope>
    <source>
        <tissue evidence="1">Muscle</tissue>
    </source>
</reference>
<keyword evidence="2" id="KW-1185">Reference proteome</keyword>
<dbReference type="AlphaFoldDB" id="A0A5B7GDL0"/>